<organism evidence="1 2">
    <name type="scientific">Pistacia integerrima</name>
    <dbReference type="NCBI Taxonomy" id="434235"/>
    <lineage>
        <taxon>Eukaryota</taxon>
        <taxon>Viridiplantae</taxon>
        <taxon>Streptophyta</taxon>
        <taxon>Embryophyta</taxon>
        <taxon>Tracheophyta</taxon>
        <taxon>Spermatophyta</taxon>
        <taxon>Magnoliopsida</taxon>
        <taxon>eudicotyledons</taxon>
        <taxon>Gunneridae</taxon>
        <taxon>Pentapetalae</taxon>
        <taxon>rosids</taxon>
        <taxon>malvids</taxon>
        <taxon>Sapindales</taxon>
        <taxon>Anacardiaceae</taxon>
        <taxon>Pistacia</taxon>
    </lineage>
</organism>
<dbReference type="Proteomes" id="UP001163603">
    <property type="component" value="Chromosome 3"/>
</dbReference>
<gene>
    <name evidence="1" type="ORF">Pint_05526</name>
</gene>
<accession>A0ACC0Z7G3</accession>
<name>A0ACC0Z7G3_9ROSI</name>
<evidence type="ECO:0000313" key="2">
    <source>
        <dbReference type="Proteomes" id="UP001163603"/>
    </source>
</evidence>
<sequence length="95" mass="11329">MNVKVDKPLERVVDESKVGELVHEYVSSKDLMLIEFSFICRMAEHAHVSNRADEERKKRPFYRPIIEHDVMRDIIEEHMDEIKQAGWNQLFCEGR</sequence>
<evidence type="ECO:0000313" key="1">
    <source>
        <dbReference type="EMBL" id="KAJ0045955.1"/>
    </source>
</evidence>
<dbReference type="EMBL" id="CM047738">
    <property type="protein sequence ID" value="KAJ0045955.1"/>
    <property type="molecule type" value="Genomic_DNA"/>
</dbReference>
<protein>
    <submittedName>
        <fullName evidence="1">Uncharacterized protein</fullName>
    </submittedName>
</protein>
<proteinExistence type="predicted"/>
<reference evidence="2" key="1">
    <citation type="journal article" date="2023" name="G3 (Bethesda)">
        <title>Genome assembly and association tests identify interacting loci associated with vigor, precocity, and sex in interspecific pistachio rootstocks.</title>
        <authorList>
            <person name="Palmer W."/>
            <person name="Jacygrad E."/>
            <person name="Sagayaradj S."/>
            <person name="Cavanaugh K."/>
            <person name="Han R."/>
            <person name="Bertier L."/>
            <person name="Beede B."/>
            <person name="Kafkas S."/>
            <person name="Golino D."/>
            <person name="Preece J."/>
            <person name="Michelmore R."/>
        </authorList>
    </citation>
    <scope>NUCLEOTIDE SEQUENCE [LARGE SCALE GENOMIC DNA]</scope>
</reference>
<comment type="caution">
    <text evidence="1">The sequence shown here is derived from an EMBL/GenBank/DDBJ whole genome shotgun (WGS) entry which is preliminary data.</text>
</comment>
<keyword evidence="2" id="KW-1185">Reference proteome</keyword>